<organism evidence="2 3">
    <name type="scientific">Peteryoungia desertarenae</name>
    <dbReference type="NCBI Taxonomy" id="1813451"/>
    <lineage>
        <taxon>Bacteria</taxon>
        <taxon>Pseudomonadati</taxon>
        <taxon>Pseudomonadota</taxon>
        <taxon>Alphaproteobacteria</taxon>
        <taxon>Hyphomicrobiales</taxon>
        <taxon>Rhizobiaceae</taxon>
        <taxon>Peteryoungia</taxon>
    </lineage>
</organism>
<dbReference type="InterPro" id="IPR050767">
    <property type="entry name" value="Sel1_AlgK"/>
</dbReference>
<dbReference type="EMBL" id="CP058350">
    <property type="protein sequence ID" value="QLF69871.1"/>
    <property type="molecule type" value="Genomic_DNA"/>
</dbReference>
<dbReference type="Gene3D" id="1.25.40.10">
    <property type="entry name" value="Tetratricopeptide repeat domain"/>
    <property type="match status" value="2"/>
</dbReference>
<dbReference type="InterPro" id="IPR006597">
    <property type="entry name" value="Sel1-like"/>
</dbReference>
<evidence type="ECO:0000256" key="1">
    <source>
        <dbReference type="SAM" id="SignalP"/>
    </source>
</evidence>
<feature type="signal peptide" evidence="1">
    <location>
        <begin position="1"/>
        <end position="23"/>
    </location>
</feature>
<gene>
    <name evidence="2" type="ORF">FE840_010155</name>
</gene>
<dbReference type="Pfam" id="PF14559">
    <property type="entry name" value="TPR_19"/>
    <property type="match status" value="1"/>
</dbReference>
<protein>
    <submittedName>
        <fullName evidence="2">SEL1-like repeat protein</fullName>
    </submittedName>
</protein>
<evidence type="ECO:0000313" key="2">
    <source>
        <dbReference type="EMBL" id="QLF69871.1"/>
    </source>
</evidence>
<dbReference type="SMART" id="SM00671">
    <property type="entry name" value="SEL1"/>
    <property type="match status" value="3"/>
</dbReference>
<dbReference type="RefSeq" id="WP_138288206.1">
    <property type="nucleotide sequence ID" value="NZ_CP058350.1"/>
</dbReference>
<dbReference type="PANTHER" id="PTHR11102">
    <property type="entry name" value="SEL-1-LIKE PROTEIN"/>
    <property type="match status" value="1"/>
</dbReference>
<dbReference type="Pfam" id="PF08238">
    <property type="entry name" value="Sel1"/>
    <property type="match status" value="3"/>
</dbReference>
<evidence type="ECO:0000313" key="3">
    <source>
        <dbReference type="Proteomes" id="UP000308530"/>
    </source>
</evidence>
<feature type="chain" id="PRO_5046051572" evidence="1">
    <location>
        <begin position="24"/>
        <end position="405"/>
    </location>
</feature>
<reference evidence="2 3" key="1">
    <citation type="submission" date="2020-06" db="EMBL/GenBank/DDBJ databases">
        <title>Genome sequence of Rhizobium sp strain ADMK78.</title>
        <authorList>
            <person name="Rahi P."/>
        </authorList>
    </citation>
    <scope>NUCLEOTIDE SEQUENCE [LARGE SCALE GENOMIC DNA]</scope>
    <source>
        <strain evidence="2 3">ADMK78</strain>
    </source>
</reference>
<keyword evidence="3" id="KW-1185">Reference proteome</keyword>
<dbReference type="InterPro" id="IPR011990">
    <property type="entry name" value="TPR-like_helical_dom_sf"/>
</dbReference>
<proteinExistence type="predicted"/>
<dbReference type="Proteomes" id="UP000308530">
    <property type="component" value="Chromosome"/>
</dbReference>
<name>A0ABX6QNJ8_9HYPH</name>
<dbReference type="PANTHER" id="PTHR11102:SF147">
    <property type="entry name" value="SEL1L ADAPTOR SUBUNIT OF ERAD E3 UBIQUITIN LIGASE"/>
    <property type="match status" value="1"/>
</dbReference>
<dbReference type="SUPFAM" id="SSF81901">
    <property type="entry name" value="HCP-like"/>
    <property type="match status" value="2"/>
</dbReference>
<accession>A0ABX6QNJ8</accession>
<keyword evidence="1" id="KW-0732">Signal</keyword>
<sequence>MQKVQIGVCGFVVALLLAGPTLGQDVNQTVINCDRYAASNNDLATTAGRAGVRFKDLDTEKAKTACEAAYAANPDIARLAFQLARVEVKLGNYERARTLLEEALAKGYTLAAVELGLLYDTGRGVEADLKKALELYQLAADAGWGVAYSNIGDLYRLGLGVEKDEARALELYNQAIAKGNEAALGRKALMLAGAHQEGDDPRPVVSALLEAAIRGEAVGSAELGLAYLNGRFGLPVDPVAASVHLKRGFDAGDNFGGLYFAIIEMARWDGHFERAEQLRRALQSIVDSEDHENRGPALALLGQFGLITGLNRSQVTDLIERAAQLSPDHHIVLNSRANLLVANGDLAGADALLEKAALAQPDWAPYYARRSIIQLRLGNAEKSKELETQANNARDGQYLLQFIGG</sequence>